<dbReference type="InterPro" id="IPR001372">
    <property type="entry name" value="Dynein_light_chain_typ-1/2"/>
</dbReference>
<dbReference type="STRING" id="2656787.A0A370U3V4"/>
<dbReference type="GO" id="GO:0005643">
    <property type="term" value="C:nuclear pore"/>
    <property type="evidence" value="ECO:0007669"/>
    <property type="project" value="UniProtKB-SubCell"/>
</dbReference>
<dbReference type="PANTHER" id="PTHR11886">
    <property type="entry name" value="DYNEIN LIGHT CHAIN"/>
    <property type="match status" value="1"/>
</dbReference>
<proteinExistence type="inferred from homology"/>
<evidence type="ECO:0000256" key="3">
    <source>
        <dbReference type="ARBA" id="ARBA00010156"/>
    </source>
</evidence>
<evidence type="ECO:0000256" key="5">
    <source>
        <dbReference type="ARBA" id="ARBA00022701"/>
    </source>
</evidence>
<evidence type="ECO:0000256" key="7">
    <source>
        <dbReference type="ARBA" id="ARBA00023132"/>
    </source>
</evidence>
<dbReference type="AlphaFoldDB" id="A0A370U3V4"/>
<dbReference type="InterPro" id="IPR019763">
    <property type="entry name" value="Dynein_light_1/2_CS"/>
</dbReference>
<dbReference type="OrthoDB" id="10033309at2759"/>
<accession>A0A370U3V4</accession>
<keyword evidence="9" id="KW-0206">Cytoskeleton</keyword>
<keyword evidence="4" id="KW-0963">Cytoplasm</keyword>
<dbReference type="GO" id="GO:0030473">
    <property type="term" value="P:nuclear migration along microtubule"/>
    <property type="evidence" value="ECO:0007669"/>
    <property type="project" value="UniProtKB-ARBA"/>
</dbReference>
<gene>
    <name evidence="11" type="ORF">BP5553_02440</name>
</gene>
<dbReference type="GO" id="GO:0043935">
    <property type="term" value="P:sexual sporulation resulting in formation of a cellular spore"/>
    <property type="evidence" value="ECO:0007669"/>
    <property type="project" value="UniProtKB-ARBA"/>
</dbReference>
<keyword evidence="7" id="KW-0813">Transport</keyword>
<evidence type="ECO:0000256" key="6">
    <source>
        <dbReference type="ARBA" id="ARBA00023017"/>
    </source>
</evidence>
<dbReference type="GO" id="GO:0045505">
    <property type="term" value="F:dynein intermediate chain binding"/>
    <property type="evidence" value="ECO:0007669"/>
    <property type="project" value="TreeGrafter"/>
</dbReference>
<evidence type="ECO:0000256" key="4">
    <source>
        <dbReference type="ARBA" id="ARBA00022490"/>
    </source>
</evidence>
<comment type="subcellular location">
    <subcellularLocation>
        <location evidence="1">Cytoplasm</location>
        <location evidence="1">Cytoskeleton</location>
    </subcellularLocation>
    <subcellularLocation>
        <location evidence="2">Nucleus</location>
        <location evidence="2">Nuclear pore complex</location>
    </subcellularLocation>
</comment>
<dbReference type="GO" id="GO:0005874">
    <property type="term" value="C:microtubule"/>
    <property type="evidence" value="ECO:0007669"/>
    <property type="project" value="UniProtKB-KW"/>
</dbReference>
<keyword evidence="7" id="KW-0906">Nuclear pore complex</keyword>
<sequence>MVAATAPKTGSSTSIHILAQYCEFATQYTNQPQTSSAPISSAAASIPRVRAICRNLNLLGKHPVSLCYRAAQLRNSAIYRYRGSGQSSSQTFDLYYRDSDNENEADIDSMASEKGSTQGKEKLEAQIKSADMTDDMQQEAIDVAQEGMSKFTIEKDIAQYIKKTFDERKGPTWHCIVGRNFGSFVTHETKHFIYFYLGHCAILLFKTQ</sequence>
<dbReference type="EMBL" id="NPIC01000001">
    <property type="protein sequence ID" value="RDL42461.1"/>
    <property type="molecule type" value="Genomic_DNA"/>
</dbReference>
<dbReference type="SMART" id="SM01375">
    <property type="entry name" value="Dynein_light"/>
    <property type="match status" value="1"/>
</dbReference>
<keyword evidence="7" id="KW-0811">Translocation</keyword>
<dbReference type="RefSeq" id="XP_031875117.1">
    <property type="nucleotide sequence ID" value="XM_032011063.1"/>
</dbReference>
<dbReference type="InterPro" id="IPR037177">
    <property type="entry name" value="DLC_sf"/>
</dbReference>
<comment type="function">
    <text evidence="10">Acts as one of several non-catalytic accessory components of the cytoplasmic dynein complex that are thought to be involved in linking dynein to cargos and to adapter proteins that regulate dynein function. Cytoplasmic dynein 1 acts as a motor for the intracellular retrograde motility of vesicles and organelles along microtubules. May play a role in changing or maintaining the spatial distribution of cytoskeletal structures. Also a component of the nuclear pore complex.</text>
</comment>
<protein>
    <recommendedName>
        <fullName evidence="13">Dynein light chain</fullName>
    </recommendedName>
</protein>
<evidence type="ECO:0000256" key="8">
    <source>
        <dbReference type="ARBA" id="ARBA00023175"/>
    </source>
</evidence>
<name>A0A370U3V4_9HELO</name>
<dbReference type="PANTHER" id="PTHR11886:SF35">
    <property type="entry name" value="DYNEIN LIGHT CHAIN"/>
    <property type="match status" value="1"/>
</dbReference>
<evidence type="ECO:0000256" key="10">
    <source>
        <dbReference type="ARBA" id="ARBA00055833"/>
    </source>
</evidence>
<dbReference type="GO" id="GO:0005868">
    <property type="term" value="C:cytoplasmic dynein complex"/>
    <property type="evidence" value="ECO:0007669"/>
    <property type="project" value="TreeGrafter"/>
</dbReference>
<keyword evidence="8" id="KW-0505">Motor protein</keyword>
<evidence type="ECO:0000256" key="9">
    <source>
        <dbReference type="ARBA" id="ARBA00023212"/>
    </source>
</evidence>
<dbReference type="CDD" id="cd21452">
    <property type="entry name" value="DLC-like_DYNLL1_DYNLL2"/>
    <property type="match status" value="1"/>
</dbReference>
<dbReference type="PROSITE" id="PS01239">
    <property type="entry name" value="DYNEIN_LIGHT_1"/>
    <property type="match status" value="1"/>
</dbReference>
<evidence type="ECO:0000313" key="12">
    <source>
        <dbReference type="Proteomes" id="UP000254866"/>
    </source>
</evidence>
<comment type="caution">
    <text evidence="11">The sequence shown here is derived from an EMBL/GenBank/DDBJ whole genome shotgun (WGS) entry which is preliminary data.</text>
</comment>
<comment type="similarity">
    <text evidence="3">Belongs to the dynein light chain family.</text>
</comment>
<evidence type="ECO:0008006" key="13">
    <source>
        <dbReference type="Google" id="ProtNLM"/>
    </source>
</evidence>
<dbReference type="Proteomes" id="UP000254866">
    <property type="component" value="Unassembled WGS sequence"/>
</dbReference>
<keyword evidence="7" id="KW-0539">Nucleus</keyword>
<reference evidence="11 12" key="1">
    <citation type="journal article" date="2018" name="IMA Fungus">
        <title>IMA Genome-F 9: Draft genome sequence of Annulohypoxylon stygium, Aspergillus mulundensis, Berkeleyomyces basicola (syn. Thielaviopsis basicola), Ceratocystis smalleyi, two Cercospora beticola strains, Coleophoma cylindrospora, Fusarium fracticaudum, Phialophora cf. hyalina, and Morchella septimelata.</title>
        <authorList>
            <person name="Wingfield B.D."/>
            <person name="Bills G.F."/>
            <person name="Dong Y."/>
            <person name="Huang W."/>
            <person name="Nel W.J."/>
            <person name="Swalarsk-Parry B.S."/>
            <person name="Vaghefi N."/>
            <person name="Wilken P.M."/>
            <person name="An Z."/>
            <person name="de Beer Z.W."/>
            <person name="De Vos L."/>
            <person name="Chen L."/>
            <person name="Duong T.A."/>
            <person name="Gao Y."/>
            <person name="Hammerbacher A."/>
            <person name="Kikkert J.R."/>
            <person name="Li Y."/>
            <person name="Li H."/>
            <person name="Li K."/>
            <person name="Li Q."/>
            <person name="Liu X."/>
            <person name="Ma X."/>
            <person name="Naidoo K."/>
            <person name="Pethybridge S.J."/>
            <person name="Sun J."/>
            <person name="Steenkamp E.T."/>
            <person name="van der Nest M.A."/>
            <person name="van Wyk S."/>
            <person name="Wingfield M.J."/>
            <person name="Xiong C."/>
            <person name="Yue Q."/>
            <person name="Zhang X."/>
        </authorList>
    </citation>
    <scope>NUCLEOTIDE SEQUENCE [LARGE SCALE GENOMIC DNA]</scope>
    <source>
        <strain evidence="11 12">BP 5553</strain>
    </source>
</reference>
<dbReference type="Gene3D" id="3.30.740.10">
    <property type="entry name" value="Protein Inhibitor Of Neuronal Nitric Oxide Synthase"/>
    <property type="match status" value="1"/>
</dbReference>
<dbReference type="GeneID" id="43595289"/>
<evidence type="ECO:0000313" key="11">
    <source>
        <dbReference type="EMBL" id="RDL42461.1"/>
    </source>
</evidence>
<dbReference type="FunFam" id="3.30.740.10:FF:000001">
    <property type="entry name" value="Dynein light chain"/>
    <property type="match status" value="1"/>
</dbReference>
<keyword evidence="5" id="KW-0493">Microtubule</keyword>
<organism evidence="11 12">
    <name type="scientific">Venustampulla echinocandica</name>
    <dbReference type="NCBI Taxonomy" id="2656787"/>
    <lineage>
        <taxon>Eukaryota</taxon>
        <taxon>Fungi</taxon>
        <taxon>Dikarya</taxon>
        <taxon>Ascomycota</taxon>
        <taxon>Pezizomycotina</taxon>
        <taxon>Leotiomycetes</taxon>
        <taxon>Helotiales</taxon>
        <taxon>Pleuroascaceae</taxon>
        <taxon>Venustampulla</taxon>
    </lineage>
</organism>
<dbReference type="SUPFAM" id="SSF54648">
    <property type="entry name" value="DLC"/>
    <property type="match status" value="1"/>
</dbReference>
<keyword evidence="12" id="KW-1185">Reference proteome</keyword>
<dbReference type="Pfam" id="PF01221">
    <property type="entry name" value="Dynein_light"/>
    <property type="match status" value="1"/>
</dbReference>
<evidence type="ECO:0000256" key="1">
    <source>
        <dbReference type="ARBA" id="ARBA00004245"/>
    </source>
</evidence>
<keyword evidence="7" id="KW-0653">Protein transport</keyword>
<evidence type="ECO:0000256" key="2">
    <source>
        <dbReference type="ARBA" id="ARBA00004567"/>
    </source>
</evidence>
<keyword evidence="6" id="KW-0243">Dynein</keyword>
<dbReference type="GO" id="GO:0048468">
    <property type="term" value="P:cell development"/>
    <property type="evidence" value="ECO:0007669"/>
    <property type="project" value="UniProtKB-ARBA"/>
</dbReference>
<keyword evidence="7" id="KW-0509">mRNA transport</keyword>